<dbReference type="eggNOG" id="KOG0022">
    <property type="taxonomic scope" value="Eukaryota"/>
</dbReference>
<sequence>MSYSGKYKAAVITAARKPIELWEYDHIDPGAGCINIAVVRAGVCGTDLHLWQGDSEYEEPFIIGHEGLGRVIALGEGVKTDHSGMPVAVATLQQNNNFYRVDPNVPLDAFIALGCALPTMLKGLENMGPITRGSAVLVQGCGAVGLAAIFLAKIAGARAIICIEGNSERQKMAARFGATEILDMSRGKYTTASARSRRIREIVGPQGLELAIECSGHAAAVTEGLSLLGRNARYLLVGTWAGAGTVTLSPFEVVHKALKIIGTTYASPENYYQAARLVEAHFREFPFADCVTHRFPLTHVSEALEMVAGGTAVKVVIEPQEE</sequence>
<feature type="domain" description="Enoyl reductase (ER)" evidence="2">
    <location>
        <begin position="14"/>
        <end position="317"/>
    </location>
</feature>
<keyword evidence="1" id="KW-0560">Oxidoreductase</keyword>
<dbReference type="InterPro" id="IPR020843">
    <property type="entry name" value="ER"/>
</dbReference>
<dbReference type="OrthoDB" id="256333at2759"/>
<evidence type="ECO:0000256" key="1">
    <source>
        <dbReference type="ARBA" id="ARBA00023002"/>
    </source>
</evidence>
<dbReference type="EMBL" id="AM920421">
    <property type="protein sequence ID" value="CAP79105.1"/>
    <property type="molecule type" value="Genomic_DNA"/>
</dbReference>
<dbReference type="Proteomes" id="UP000000724">
    <property type="component" value="Contig Pc00c06"/>
</dbReference>
<dbReference type="Gene3D" id="3.90.180.10">
    <property type="entry name" value="Medium-chain alcohol dehydrogenases, catalytic domain"/>
    <property type="match status" value="2"/>
</dbReference>
<dbReference type="STRING" id="500485.B6GW51"/>
<dbReference type="InterPro" id="IPR036291">
    <property type="entry name" value="NAD(P)-bd_dom_sf"/>
</dbReference>
<accession>B6GW51</accession>
<name>B6GW51_PENRW</name>
<evidence type="ECO:0000259" key="2">
    <source>
        <dbReference type="SMART" id="SM00829"/>
    </source>
</evidence>
<dbReference type="SUPFAM" id="SSF50129">
    <property type="entry name" value="GroES-like"/>
    <property type="match status" value="1"/>
</dbReference>
<dbReference type="SMART" id="SM00829">
    <property type="entry name" value="PKS_ER"/>
    <property type="match status" value="1"/>
</dbReference>
<gene>
    <name evidence="3" type="ORF">Pc06g01120</name>
    <name evidence="3" type="ORF">PCH_Pc06g01120</name>
</gene>
<dbReference type="Pfam" id="PF08240">
    <property type="entry name" value="ADH_N"/>
    <property type="match status" value="1"/>
</dbReference>
<evidence type="ECO:0000313" key="3">
    <source>
        <dbReference type="EMBL" id="CAP79105.1"/>
    </source>
</evidence>
<protein>
    <submittedName>
        <fullName evidence="3">Pc06g01120 protein</fullName>
    </submittedName>
</protein>
<dbReference type="InterPro" id="IPR011032">
    <property type="entry name" value="GroES-like_sf"/>
</dbReference>
<organism evidence="3 4">
    <name type="scientific">Penicillium rubens (strain ATCC 28089 / DSM 1075 / NRRL 1951 / Wisconsin 54-1255)</name>
    <name type="common">Penicillium chrysogenum</name>
    <dbReference type="NCBI Taxonomy" id="500485"/>
    <lineage>
        <taxon>Eukaryota</taxon>
        <taxon>Fungi</taxon>
        <taxon>Dikarya</taxon>
        <taxon>Ascomycota</taxon>
        <taxon>Pezizomycotina</taxon>
        <taxon>Eurotiomycetes</taxon>
        <taxon>Eurotiomycetidae</taxon>
        <taxon>Eurotiales</taxon>
        <taxon>Aspergillaceae</taxon>
        <taxon>Penicillium</taxon>
        <taxon>Penicillium chrysogenum species complex</taxon>
    </lineage>
</organism>
<proteinExistence type="predicted"/>
<dbReference type="VEuPathDB" id="FungiDB:PCH_Pc06g01120"/>
<dbReference type="AlphaFoldDB" id="B6GW51"/>
<dbReference type="GO" id="GO:0016491">
    <property type="term" value="F:oxidoreductase activity"/>
    <property type="evidence" value="ECO:0007669"/>
    <property type="project" value="UniProtKB-KW"/>
</dbReference>
<dbReference type="HOGENOM" id="CLU_026673_11_0_1"/>
<keyword evidence="4" id="KW-1185">Reference proteome</keyword>
<dbReference type="InterPro" id="IPR013154">
    <property type="entry name" value="ADH-like_N"/>
</dbReference>
<dbReference type="InterPro" id="IPR013149">
    <property type="entry name" value="ADH-like_C"/>
</dbReference>
<dbReference type="OMA" id="GWSESTC"/>
<dbReference type="BioCyc" id="PCHR:PC06G01120-MONOMER"/>
<dbReference type="InterPro" id="IPR050129">
    <property type="entry name" value="Zn_alcohol_dh"/>
</dbReference>
<dbReference type="GO" id="GO:0046872">
    <property type="term" value="F:metal ion binding"/>
    <property type="evidence" value="ECO:0007669"/>
    <property type="project" value="UniProtKB-KW"/>
</dbReference>
<evidence type="ECO:0000313" key="4">
    <source>
        <dbReference type="Proteomes" id="UP000000724"/>
    </source>
</evidence>
<dbReference type="CDD" id="cd08231">
    <property type="entry name" value="MDR_TM0436_like"/>
    <property type="match status" value="1"/>
</dbReference>
<dbReference type="PANTHER" id="PTHR43401">
    <property type="entry name" value="L-THREONINE 3-DEHYDROGENASE"/>
    <property type="match status" value="1"/>
</dbReference>
<reference evidence="3 4" key="1">
    <citation type="journal article" date="2008" name="Nat. Biotechnol.">
        <title>Genome sequencing and analysis of the filamentous fungus Penicillium chrysogenum.</title>
        <authorList>
            <person name="van den Berg M.A."/>
            <person name="Albang R."/>
            <person name="Albermann K."/>
            <person name="Badger J.H."/>
            <person name="Daran J.-M."/>
            <person name="Driessen A.J.M."/>
            <person name="Garcia-Estrada C."/>
            <person name="Fedorova N.D."/>
            <person name="Harris D.M."/>
            <person name="Heijne W.H.M."/>
            <person name="Joardar V.S."/>
            <person name="Kiel J.A.K.W."/>
            <person name="Kovalchuk A."/>
            <person name="Martin J.F."/>
            <person name="Nierman W.C."/>
            <person name="Nijland J.G."/>
            <person name="Pronk J.T."/>
            <person name="Roubos J.A."/>
            <person name="van der Klei I.J."/>
            <person name="van Peij N.N.M.E."/>
            <person name="Veenhuis M."/>
            <person name="von Doehren H."/>
            <person name="Wagner C."/>
            <person name="Wortman J.R."/>
            <person name="Bovenberg R.A.L."/>
        </authorList>
    </citation>
    <scope>NUCLEOTIDE SEQUENCE [LARGE SCALE GENOMIC DNA]</scope>
    <source>
        <strain evidence="4">ATCC 28089 / DSM 1075 / NRRL 1951 / Wisconsin 54-1255</strain>
    </source>
</reference>
<dbReference type="Gene3D" id="3.40.50.720">
    <property type="entry name" value="NAD(P)-binding Rossmann-like Domain"/>
    <property type="match status" value="1"/>
</dbReference>
<dbReference type="Pfam" id="PF00107">
    <property type="entry name" value="ADH_zinc_N"/>
    <property type="match status" value="1"/>
</dbReference>
<dbReference type="SUPFAM" id="SSF51735">
    <property type="entry name" value="NAD(P)-binding Rossmann-fold domains"/>
    <property type="match status" value="1"/>
</dbReference>